<dbReference type="RefSeq" id="WP_033672815.1">
    <property type="nucleotide sequence ID" value="NZ_JOTM01000001.1"/>
</dbReference>
<feature type="transmembrane region" description="Helical" evidence="1">
    <location>
        <begin position="199"/>
        <end position="217"/>
    </location>
</feature>
<dbReference type="OrthoDB" id="2919028at2"/>
<protein>
    <submittedName>
        <fullName evidence="2">Septation ring formation regulator EzrA</fullName>
    </submittedName>
</protein>
<keyword evidence="1" id="KW-0812">Transmembrane</keyword>
<dbReference type="EMBL" id="JOTM01000001">
    <property type="protein sequence ID" value="KEK26437.1"/>
    <property type="molecule type" value="Genomic_DNA"/>
</dbReference>
<gene>
    <name evidence="2" type="ORF">BAGA_04140</name>
</gene>
<dbReference type="Proteomes" id="UP000027778">
    <property type="component" value="Unassembled WGS sequence"/>
</dbReference>
<evidence type="ECO:0000313" key="2">
    <source>
        <dbReference type="EMBL" id="KEK26437.1"/>
    </source>
</evidence>
<keyword evidence="1" id="KW-1133">Transmembrane helix</keyword>
<proteinExistence type="predicted"/>
<evidence type="ECO:0000256" key="1">
    <source>
        <dbReference type="SAM" id="Phobius"/>
    </source>
</evidence>
<comment type="caution">
    <text evidence="2">The sequence shown here is derived from an EMBL/GenBank/DDBJ whole genome shotgun (WGS) entry which is preliminary data.</text>
</comment>
<keyword evidence="3" id="KW-1185">Reference proteome</keyword>
<sequence>MRKEELLQGLSNLQYSDEDVVEYTAETKVDNQKIKRAKKVVTKNILMQRCYQQVQGDLQKDEEILYSMIASNPRVKGSQTGTATMLGIGALAMHFGINSVLVVTNERLYVFFVDKYYNDVDLKVYQLNEIVSMKTVLDRKGGSEFLYIKYTNGKEYLLLGIDDEYRELFQVLRQVKKASGIELSLQDKKLTWALRGKRSIFYICMYSFVIYFFYKAYVNFMPH</sequence>
<name>A0A073KJ58_9BACI</name>
<dbReference type="AlphaFoldDB" id="A0A073KJ58"/>
<reference evidence="2 3" key="1">
    <citation type="submission" date="2014-06" db="EMBL/GenBank/DDBJ databases">
        <title>Draft genome sequence of Bacillus gaemokensis JCM 15801 (MCCC 1A00707).</title>
        <authorList>
            <person name="Lai Q."/>
            <person name="Liu Y."/>
            <person name="Shao Z."/>
        </authorList>
    </citation>
    <scope>NUCLEOTIDE SEQUENCE [LARGE SCALE GENOMIC DNA]</scope>
    <source>
        <strain evidence="2 3">JCM 15801</strain>
    </source>
</reference>
<evidence type="ECO:0000313" key="3">
    <source>
        <dbReference type="Proteomes" id="UP000027778"/>
    </source>
</evidence>
<accession>A0A073KJ58</accession>
<organism evidence="2 3">
    <name type="scientific">Bacillus gaemokensis</name>
    <dbReference type="NCBI Taxonomy" id="574375"/>
    <lineage>
        <taxon>Bacteria</taxon>
        <taxon>Bacillati</taxon>
        <taxon>Bacillota</taxon>
        <taxon>Bacilli</taxon>
        <taxon>Bacillales</taxon>
        <taxon>Bacillaceae</taxon>
        <taxon>Bacillus</taxon>
        <taxon>Bacillus cereus group</taxon>
    </lineage>
</organism>
<dbReference type="STRING" id="574375.AZF08_04185"/>
<keyword evidence="1" id="KW-0472">Membrane</keyword>